<accession>A0A0H3AAF0</accession>
<dbReference type="EMBL" id="CP000527">
    <property type="protein sequence ID" value="ABM29263.1"/>
    <property type="molecule type" value="Genomic_DNA"/>
</dbReference>
<dbReference type="SUPFAM" id="SSF109604">
    <property type="entry name" value="HD-domain/PDEase-like"/>
    <property type="match status" value="1"/>
</dbReference>
<evidence type="ECO:0000313" key="4">
    <source>
        <dbReference type="EMBL" id="ABM29263.1"/>
    </source>
</evidence>
<keyword evidence="4" id="KW-0378">Hydrolase</keyword>
<feature type="modified residue" description="4-aspartylphosphate" evidence="1">
    <location>
        <position position="82"/>
    </location>
</feature>
<dbReference type="CDD" id="cd00077">
    <property type="entry name" value="HDc"/>
    <property type="match status" value="1"/>
</dbReference>
<dbReference type="AlphaFoldDB" id="A0A0H3AAF0"/>
<evidence type="ECO:0000256" key="1">
    <source>
        <dbReference type="PROSITE-ProRule" id="PRU00169"/>
    </source>
</evidence>
<feature type="domain" description="HD-GYP" evidence="3">
    <location>
        <begin position="318"/>
        <end position="515"/>
    </location>
</feature>
<dbReference type="HOGENOM" id="CLU_000445_92_10_7"/>
<name>A0A0H3AAF0_NITV4</name>
<dbReference type="SMART" id="SM00448">
    <property type="entry name" value="REC"/>
    <property type="match status" value="1"/>
</dbReference>
<dbReference type="InterPro" id="IPR052020">
    <property type="entry name" value="Cyclic_di-GMP/3'3'-cGAMP_PDE"/>
</dbReference>
<dbReference type="InterPro" id="IPR001789">
    <property type="entry name" value="Sig_transdc_resp-reg_receiver"/>
</dbReference>
<dbReference type="GO" id="GO:0000160">
    <property type="term" value="P:phosphorelay signal transduction system"/>
    <property type="evidence" value="ECO:0007669"/>
    <property type="project" value="InterPro"/>
</dbReference>
<protein>
    <submittedName>
        <fullName evidence="4">Response regulator receiver modulated metal dependent phosphohydrolase</fullName>
    </submittedName>
</protein>
<evidence type="ECO:0000259" key="2">
    <source>
        <dbReference type="PROSITE" id="PS50110"/>
    </source>
</evidence>
<dbReference type="InterPro" id="IPR021800">
    <property type="entry name" value="DUF3369"/>
</dbReference>
<evidence type="ECO:0000259" key="3">
    <source>
        <dbReference type="PROSITE" id="PS51832"/>
    </source>
</evidence>
<dbReference type="Proteomes" id="UP000009173">
    <property type="component" value="Chromosome"/>
</dbReference>
<dbReference type="SUPFAM" id="SSF52172">
    <property type="entry name" value="CheY-like"/>
    <property type="match status" value="1"/>
</dbReference>
<dbReference type="GO" id="GO:0016787">
    <property type="term" value="F:hydrolase activity"/>
    <property type="evidence" value="ECO:0007669"/>
    <property type="project" value="UniProtKB-KW"/>
</dbReference>
<keyword evidence="1" id="KW-0597">Phosphoprotein</keyword>
<dbReference type="SMART" id="SM00471">
    <property type="entry name" value="HDc"/>
    <property type="match status" value="1"/>
</dbReference>
<dbReference type="PANTHER" id="PTHR45228:SF9">
    <property type="entry name" value="3'3'-CGAMP-SPECIFIC PHOSPHODIESTERASE 2"/>
    <property type="match status" value="1"/>
</dbReference>
<feature type="domain" description="Response regulatory" evidence="2">
    <location>
        <begin position="27"/>
        <end position="151"/>
    </location>
</feature>
<evidence type="ECO:0000313" key="5">
    <source>
        <dbReference type="Proteomes" id="UP000009173"/>
    </source>
</evidence>
<gene>
    <name evidence="4" type="ordered locus">Dvul_2247</name>
</gene>
<dbReference type="Gene3D" id="1.10.3210.10">
    <property type="entry name" value="Hypothetical protein af1432"/>
    <property type="match status" value="1"/>
</dbReference>
<dbReference type="InterPro" id="IPR037522">
    <property type="entry name" value="HD_GYP_dom"/>
</dbReference>
<dbReference type="InterPro" id="IPR003607">
    <property type="entry name" value="HD/PDEase_dom"/>
</dbReference>
<dbReference type="Pfam" id="PF13487">
    <property type="entry name" value="HD_5"/>
    <property type="match status" value="1"/>
</dbReference>
<dbReference type="Gene3D" id="3.40.50.2300">
    <property type="match status" value="1"/>
</dbReference>
<dbReference type="Pfam" id="PF11849">
    <property type="entry name" value="DUF3369"/>
    <property type="match status" value="1"/>
</dbReference>
<sequence length="518" mass="57792">MVNDELLFAPEGADSEGREAASGSPWKVLVIDDEEEVHVVTRMVLGDMRFEGKPIECLSAYSAREGFEKLRDSKDVALVLLDVVMESNQAGLELVHRIREELGNHAVRIILRTGQPGQAPEREVITRYDINDYKHKTELTAQRLFTTVVAALRGYRDLRTIERNRRGLERIIHSSRDIFRLQSLPDFMSGVLTQLTSSLSEEPSSFYAGVSGIAAANGGDHGYQVYSATGRFAECARHSACEALDDTTRGAIEKALATRESYFTENSFVGYFRTPQGAESVFYVQDDRVINDLDRSLIEIFAGNVSIALENIHLNQEIVDTQREVVLTLGEVVENRSHEAANHVRRVAEYAACMARLAGLPEEQVAMLRIASPMHDVGKIGIPDSVLLKPGRLDDAEMAVMRTHAAIGERILSASTRPIMQAAAIVAGQHHERWDGAGYPRGTSGEDIHIYGRIVALADVFDALVCRRVYKEPWPRDRVEAHFREQAGTHFDPRLAALLLDNIQKFYDILKAWPDVVE</sequence>
<dbReference type="PANTHER" id="PTHR45228">
    <property type="entry name" value="CYCLIC DI-GMP PHOSPHODIESTERASE TM_0186-RELATED"/>
    <property type="match status" value="1"/>
</dbReference>
<dbReference type="KEGG" id="dvl:Dvul_2247"/>
<proteinExistence type="predicted"/>
<organism evidence="4 5">
    <name type="scientific">Nitratidesulfovibrio vulgaris (strain DP4)</name>
    <name type="common">Desulfovibrio vulgaris</name>
    <dbReference type="NCBI Taxonomy" id="391774"/>
    <lineage>
        <taxon>Bacteria</taxon>
        <taxon>Pseudomonadati</taxon>
        <taxon>Thermodesulfobacteriota</taxon>
        <taxon>Desulfovibrionia</taxon>
        <taxon>Desulfovibrionales</taxon>
        <taxon>Desulfovibrionaceae</taxon>
        <taxon>Nitratidesulfovibrio</taxon>
    </lineage>
</organism>
<dbReference type="InterPro" id="IPR011006">
    <property type="entry name" value="CheY-like_superfamily"/>
</dbReference>
<dbReference type="SMR" id="A0A0H3AAF0"/>
<reference evidence="5" key="1">
    <citation type="journal article" date="2009" name="Environ. Microbiol.">
        <title>Contribution of mobile genetic elements to Desulfovibrio vulgaris genome plasticity.</title>
        <authorList>
            <person name="Walker C.B."/>
            <person name="Stolyar S."/>
            <person name="Chivian D."/>
            <person name="Pinel N."/>
            <person name="Gabster J.A."/>
            <person name="Dehal P.S."/>
            <person name="He Z."/>
            <person name="Yang Z.K."/>
            <person name="Yen H.C."/>
            <person name="Zhou J."/>
            <person name="Wall J.D."/>
            <person name="Hazen T.C."/>
            <person name="Arkin A.P."/>
            <person name="Stahl D.A."/>
        </authorList>
    </citation>
    <scope>NUCLEOTIDE SEQUENCE [LARGE SCALE GENOMIC DNA]</scope>
    <source>
        <strain evidence="5">DP4</strain>
    </source>
</reference>
<dbReference type="PROSITE" id="PS50110">
    <property type="entry name" value="RESPONSE_REGULATORY"/>
    <property type="match status" value="1"/>
</dbReference>
<dbReference type="PROSITE" id="PS51832">
    <property type="entry name" value="HD_GYP"/>
    <property type="match status" value="1"/>
</dbReference>